<protein>
    <recommendedName>
        <fullName evidence="3">DUF3568 family protein</fullName>
    </recommendedName>
</protein>
<evidence type="ECO:0000313" key="1">
    <source>
        <dbReference type="EMBL" id="PIP18714.1"/>
    </source>
</evidence>
<accession>A0A2G9YHP6</accession>
<evidence type="ECO:0000313" key="2">
    <source>
        <dbReference type="Proteomes" id="UP000231292"/>
    </source>
</evidence>
<dbReference type="Proteomes" id="UP000231292">
    <property type="component" value="Unassembled WGS sequence"/>
</dbReference>
<sequence>MVKKFLVFISSILILANIYGCFAVLAGGVAGGTGTCVWLSGKLIQQVNASLEQTTKAAKLALQSLKLSILTKETASQGIVQIRSHDIDGEKIWIDIHRITDTSSQIQVRVGTVISNKEAADRILKRILQNL</sequence>
<dbReference type="Pfam" id="PF12092">
    <property type="entry name" value="DUF3568"/>
    <property type="match status" value="1"/>
</dbReference>
<gene>
    <name evidence="1" type="ORF">COX41_06645</name>
</gene>
<dbReference type="EMBL" id="PCRK01000172">
    <property type="protein sequence ID" value="PIP18714.1"/>
    <property type="molecule type" value="Genomic_DNA"/>
</dbReference>
<evidence type="ECO:0008006" key="3">
    <source>
        <dbReference type="Google" id="ProtNLM"/>
    </source>
</evidence>
<dbReference type="InterPro" id="IPR021952">
    <property type="entry name" value="Flpp3-like"/>
</dbReference>
<comment type="caution">
    <text evidence="1">The sequence shown here is derived from an EMBL/GenBank/DDBJ whole genome shotgun (WGS) entry which is preliminary data.</text>
</comment>
<name>A0A2G9YHP6_9BACT</name>
<organism evidence="1 2">
    <name type="scientific">Candidatus Sherwoodlollariibacterium unditelluris</name>
    <dbReference type="NCBI Taxonomy" id="1974757"/>
    <lineage>
        <taxon>Bacteria</taxon>
        <taxon>Pseudomonadati</taxon>
        <taxon>Candidatus Omnitrophota</taxon>
        <taxon>Candidatus Sherwoodlollariibacterium</taxon>
    </lineage>
</organism>
<reference evidence="1 2" key="1">
    <citation type="submission" date="2017-09" db="EMBL/GenBank/DDBJ databases">
        <title>Depth-based differentiation of microbial function through sediment-hosted aquifers and enrichment of novel symbionts in the deep terrestrial subsurface.</title>
        <authorList>
            <person name="Probst A.J."/>
            <person name="Ladd B."/>
            <person name="Jarett J.K."/>
            <person name="Geller-Mcgrath D.E."/>
            <person name="Sieber C.M."/>
            <person name="Emerson J.B."/>
            <person name="Anantharaman K."/>
            <person name="Thomas B.C."/>
            <person name="Malmstrom R."/>
            <person name="Stieglmeier M."/>
            <person name="Klingl A."/>
            <person name="Woyke T."/>
            <person name="Ryan C.M."/>
            <person name="Banfield J.F."/>
        </authorList>
    </citation>
    <scope>NUCLEOTIDE SEQUENCE [LARGE SCALE GENOMIC DNA]</scope>
    <source>
        <strain evidence="1">CG23_combo_of_CG06-09_8_20_14_all_41_10</strain>
    </source>
</reference>
<dbReference type="AlphaFoldDB" id="A0A2G9YHP6"/>
<proteinExistence type="predicted"/>